<reference evidence="2" key="1">
    <citation type="submission" date="2016-08" db="EMBL/GenBank/DDBJ databases">
        <authorList>
            <person name="Varghese N."/>
            <person name="Submissions Spin"/>
        </authorList>
    </citation>
    <scope>NUCLEOTIDE SEQUENCE [LARGE SCALE GENOMIC DNA]</scope>
    <source>
        <strain evidence="2">HAMBI 2971</strain>
    </source>
</reference>
<accession>A0A1C3W387</accession>
<proteinExistence type="predicted"/>
<keyword evidence="2" id="KW-1185">Reference proteome</keyword>
<dbReference type="STRING" id="411945.GA0061102_10223"/>
<evidence type="ECO:0000313" key="2">
    <source>
        <dbReference type="Proteomes" id="UP000199435"/>
    </source>
</evidence>
<dbReference type="Proteomes" id="UP000199435">
    <property type="component" value="Unassembled WGS sequence"/>
</dbReference>
<name>A0A1C3W387_9HYPH</name>
<dbReference type="EMBL" id="FMAH01000022">
    <property type="protein sequence ID" value="SCB34295.1"/>
    <property type="molecule type" value="Genomic_DNA"/>
</dbReference>
<gene>
    <name evidence="1" type="ORF">GA0061102_10223</name>
</gene>
<evidence type="ECO:0000313" key="1">
    <source>
        <dbReference type="EMBL" id="SCB34295.1"/>
    </source>
</evidence>
<protein>
    <submittedName>
        <fullName evidence="1">Uncharacterized protein</fullName>
    </submittedName>
</protein>
<dbReference type="AlphaFoldDB" id="A0A1C3W387"/>
<sequence>MYRPEPAQMKQSGNPFSVAPIRFDRHRLQCALHFVGFPSERKRVGNPTYHLDALMPWNFVSIRRTYFCVVEGWKLLDAFHFIGHDAFDHLGIAVLIDEELADTTFPRPHVCE</sequence>
<organism evidence="1 2">
    <name type="scientific">Rhizobium miluonense</name>
    <dbReference type="NCBI Taxonomy" id="411945"/>
    <lineage>
        <taxon>Bacteria</taxon>
        <taxon>Pseudomonadati</taxon>
        <taxon>Pseudomonadota</taxon>
        <taxon>Alphaproteobacteria</taxon>
        <taxon>Hyphomicrobiales</taxon>
        <taxon>Rhizobiaceae</taxon>
        <taxon>Rhizobium/Agrobacterium group</taxon>
        <taxon>Rhizobium</taxon>
    </lineage>
</organism>